<feature type="chain" id="PRO_5035286837" description="Chondroitin proteoglycan 4 domain-containing protein" evidence="1">
    <location>
        <begin position="22"/>
        <end position="460"/>
    </location>
</feature>
<name>A0A8J2PYJ1_9BILA</name>
<reference evidence="3" key="1">
    <citation type="submission" date="2021-09" db="EMBL/GenBank/DDBJ databases">
        <authorList>
            <consortium name="Pathogen Informatics"/>
        </authorList>
    </citation>
    <scope>NUCLEOTIDE SEQUENCE</scope>
</reference>
<keyword evidence="1" id="KW-0732">Signal</keyword>
<accession>A0A8J2PYJ1</accession>
<evidence type="ECO:0000313" key="3">
    <source>
        <dbReference type="EMBL" id="CAG9532645.1"/>
    </source>
</evidence>
<dbReference type="Pfam" id="PF15481">
    <property type="entry name" value="CPG4"/>
    <property type="match status" value="1"/>
</dbReference>
<dbReference type="EMBL" id="CAKAEH010001029">
    <property type="protein sequence ID" value="CAG9532645.1"/>
    <property type="molecule type" value="Genomic_DNA"/>
</dbReference>
<organism evidence="3 4">
    <name type="scientific">Cercopithifilaria johnstoni</name>
    <dbReference type="NCBI Taxonomy" id="2874296"/>
    <lineage>
        <taxon>Eukaryota</taxon>
        <taxon>Metazoa</taxon>
        <taxon>Ecdysozoa</taxon>
        <taxon>Nematoda</taxon>
        <taxon>Chromadorea</taxon>
        <taxon>Rhabditida</taxon>
        <taxon>Spirurina</taxon>
        <taxon>Spiruromorpha</taxon>
        <taxon>Filarioidea</taxon>
        <taxon>Onchocercidae</taxon>
        <taxon>Cercopithifilaria</taxon>
    </lineage>
</organism>
<keyword evidence="4" id="KW-1185">Reference proteome</keyword>
<feature type="domain" description="Chondroitin proteoglycan 4" evidence="2">
    <location>
        <begin position="95"/>
        <end position="187"/>
    </location>
</feature>
<dbReference type="AlphaFoldDB" id="A0A8J2PYJ1"/>
<dbReference type="OrthoDB" id="5842769at2759"/>
<dbReference type="PANTHER" id="PTHR36944">
    <property type="entry name" value="PROTEIN CBG02791-RELATED"/>
    <property type="match status" value="1"/>
</dbReference>
<protein>
    <recommendedName>
        <fullName evidence="2">Chondroitin proteoglycan 4 domain-containing protein</fullName>
    </recommendedName>
</protein>
<evidence type="ECO:0000256" key="1">
    <source>
        <dbReference type="SAM" id="SignalP"/>
    </source>
</evidence>
<dbReference type="Proteomes" id="UP000746747">
    <property type="component" value="Unassembled WGS sequence"/>
</dbReference>
<feature type="signal peptide" evidence="1">
    <location>
        <begin position="1"/>
        <end position="21"/>
    </location>
</feature>
<dbReference type="InterPro" id="IPR029153">
    <property type="entry name" value="CPG4"/>
</dbReference>
<evidence type="ECO:0000313" key="4">
    <source>
        <dbReference type="Proteomes" id="UP000746747"/>
    </source>
</evidence>
<evidence type="ECO:0000259" key="2">
    <source>
        <dbReference type="Pfam" id="PF15481"/>
    </source>
</evidence>
<dbReference type="PANTHER" id="PTHR36944:SF2">
    <property type="entry name" value="CPG4 DOMAIN-CONTAINING PROTEIN"/>
    <property type="match status" value="1"/>
</dbReference>
<gene>
    <name evidence="3" type="ORF">CJOHNSTONI_LOCUS2939</name>
</gene>
<proteinExistence type="predicted"/>
<comment type="caution">
    <text evidence="3">The sequence shown here is derived from an EMBL/GenBank/DDBJ whole genome shotgun (WGS) entry which is preliminary data.</text>
</comment>
<sequence length="460" mass="51096">MHRIVVLLTVIILSSINTTISKTFFVQNDTEENNRTKKSRSSYTTDINLSLSPTVSSNLETKYLAESGLVQNLLHGAYMNGFGLLDFLESLQPSHCLQVCLDEVASMLDQPFAGQYSIDEAGNICSHFDIFQRCLHHNTSCKDALLDVTTAVINHLCTFNQDAFGDMFQCLYGHSVVIYFTCDAQCKIGEILSKASKKKDHVTNIHDGNGNTLLEMINFYDLCSASACFIKCTQDLVEKECSIGHSTLLHKIVAAVVNHTIKMMPTTAVKSSDAYTLLVSSILPNECRRLKLFPQDLIFTTPTTDFSDGLEYKSANSVIKQKTTNFEENDAIRTIPNSHAENQTNSVYMQILPLSGHQMKLQCQMIDLETGQQATVADIATLMTTDARNIFHGLRSVEDDQILENNANYDNRSALQDRKTISSKSEVYAKASSDRSFPSGVLNPLLVLLLQICLPISTII</sequence>